<comment type="subunit">
    <text evidence="15">Component of a COP9 signalosome-like (CSN) complex, composed of at least RRI1/CSN5, CSN9, RRI2/CSN10, PCI8/CSN11, CSN12 and CSI1. Within this complex it probably interacts directly with CSN12. Also interacts with RPN5.</text>
</comment>
<dbReference type="GO" id="GO:0005737">
    <property type="term" value="C:cytoplasm"/>
    <property type="evidence" value="ECO:0007669"/>
    <property type="project" value="UniProtKB-SubCell"/>
</dbReference>
<evidence type="ECO:0000256" key="2">
    <source>
        <dbReference type="ARBA" id="ARBA00004123"/>
    </source>
</evidence>
<feature type="region of interest" description="Disordered" evidence="16">
    <location>
        <begin position="381"/>
        <end position="412"/>
    </location>
</feature>
<evidence type="ECO:0000256" key="4">
    <source>
        <dbReference type="ARBA" id="ARBA00006008"/>
    </source>
</evidence>
<feature type="domain" description="MPN" evidence="17">
    <location>
        <begin position="86"/>
        <end position="233"/>
    </location>
</feature>
<comment type="function">
    <text evidence="14">Catalytic component of the COP9 signalosome (CSN) complex that acts as an regulator of the ubiquitin (Ubl) conjugation pathway by mediating the deneddylation of the cullin subunit of SCF-type E3 ubiquitin-protein ligase complexes. The CSN complex is involved in the regulation of the mating pheromone response.</text>
</comment>
<dbReference type="SUPFAM" id="SSF102712">
    <property type="entry name" value="JAB1/MPN domain"/>
    <property type="match status" value="1"/>
</dbReference>
<comment type="cofactor">
    <cofactor evidence="1">
        <name>a divalent metal cation</name>
        <dbReference type="ChEBI" id="CHEBI:60240"/>
    </cofactor>
</comment>
<sequence>MNSRSKISKSGAASIMSLSNKTVKALRQLLKEEYSVEDELVESIALSSMRFRQSQELEFQALSQSSLLKTKLKQRSNTDVLSYNRVLISKLSCEKIAHYAIRGGNIEIMGILMGFTLKDNIVVMDCFNLPVVGTETRVNAQLESYEYMVQYIDEMYNHNDSGDGRDYKGTKLNVVGWFHSHPGYDCWLSNIDIQTQDLNQRFQDPYVAIVVDPLKSLEDKILRIGAFRTIGNKTNDDSSPSYYELETIIFDSELNRALFETKLNLHCVIEDDESEQISLNRLIDSMKQYTYLMDTKNVKTRVNLATISERASNENKIKIDDQNRSTRSQFCLNTQRGDSTETSSFGSMFSGDNTSDVDMEDRNLTEFDSTDTSLYTSVEPSIHVNHTERNSRSTDNFHNPRNRINSNQERRNDECSDILQRNVLETDYARAKNRILASKIKQYERLRFYKDTFTL</sequence>
<dbReference type="Gene3D" id="3.40.140.10">
    <property type="entry name" value="Cytidine Deaminase, domain 2"/>
    <property type="match status" value="1"/>
</dbReference>
<reference evidence="18" key="3">
    <citation type="submission" date="2025-07" db="EMBL/GenBank/DDBJ databases">
        <authorList>
            <consortium name="NCBI Genome Project"/>
        </authorList>
    </citation>
    <scope>NUCLEOTIDE SEQUENCE</scope>
    <source>
        <strain evidence="18">CBS432</strain>
    </source>
</reference>
<keyword evidence="9" id="KW-0736">Signalosome</keyword>
<keyword evidence="12" id="KW-0482">Metalloprotease</keyword>
<dbReference type="GeneID" id="54629277"/>
<reference evidence="18" key="2">
    <citation type="submission" date="2020-01" db="EMBL/GenBank/DDBJ databases">
        <title>Population-level Yeast Reference Genomes.</title>
        <authorList>
            <person name="Yue J.-X."/>
        </authorList>
    </citation>
    <scope>NUCLEOTIDE SEQUENCE</scope>
    <source>
        <strain evidence="18">CBS432</strain>
    </source>
</reference>
<feature type="compositionally biased region" description="Polar residues" evidence="16">
    <location>
        <begin position="334"/>
        <end position="356"/>
    </location>
</feature>
<dbReference type="GO" id="GO:0008237">
    <property type="term" value="F:metallopeptidase activity"/>
    <property type="evidence" value="ECO:0007669"/>
    <property type="project" value="UniProtKB-KW"/>
</dbReference>
<protein>
    <recommendedName>
        <fullName evidence="5">COP9 signalosome complex subunit 5</fullName>
    </recommendedName>
</protein>
<dbReference type="InterPro" id="IPR050242">
    <property type="entry name" value="JAMM_MPN+_peptidase_M67A"/>
</dbReference>
<feature type="compositionally biased region" description="Polar residues" evidence="16">
    <location>
        <begin position="393"/>
        <end position="407"/>
    </location>
</feature>
<keyword evidence="7" id="KW-0645">Protease</keyword>
<feature type="region of interest" description="Disordered" evidence="16">
    <location>
        <begin position="334"/>
        <end position="358"/>
    </location>
</feature>
<evidence type="ECO:0000256" key="10">
    <source>
        <dbReference type="ARBA" id="ARBA00022801"/>
    </source>
</evidence>
<dbReference type="AlphaFoldDB" id="A0A8B8UMR5"/>
<dbReference type="GO" id="GO:0006508">
    <property type="term" value="P:proteolysis"/>
    <property type="evidence" value="ECO:0007669"/>
    <property type="project" value="UniProtKB-KW"/>
</dbReference>
<reference evidence="18" key="4">
    <citation type="submission" date="2025-08" db="UniProtKB">
        <authorList>
            <consortium name="RefSeq"/>
        </authorList>
    </citation>
    <scope>IDENTIFICATION</scope>
    <source>
        <strain evidence="18">CBS432</strain>
    </source>
</reference>
<evidence type="ECO:0000256" key="12">
    <source>
        <dbReference type="ARBA" id="ARBA00023049"/>
    </source>
</evidence>
<proteinExistence type="inferred from homology"/>
<dbReference type="VEuPathDB" id="FungiDB:SPAR_D00300"/>
<dbReference type="InterPro" id="IPR037518">
    <property type="entry name" value="MPN"/>
</dbReference>
<evidence type="ECO:0000256" key="3">
    <source>
        <dbReference type="ARBA" id="ARBA00004496"/>
    </source>
</evidence>
<gene>
    <name evidence="18" type="primary">RRI1</name>
    <name evidence="18" type="ORF">SPAR_D00300</name>
</gene>
<keyword evidence="13" id="KW-0539">Nucleus</keyword>
<comment type="similarity">
    <text evidence="4">Belongs to the peptidase M67A family. CSN5 subfamily.</text>
</comment>
<evidence type="ECO:0000256" key="15">
    <source>
        <dbReference type="ARBA" id="ARBA00064151"/>
    </source>
</evidence>
<evidence type="ECO:0000313" key="18">
    <source>
        <dbReference type="RefSeq" id="XP_033765063.1"/>
    </source>
</evidence>
<comment type="subcellular location">
    <subcellularLocation>
        <location evidence="3">Cytoplasm</location>
    </subcellularLocation>
    <subcellularLocation>
        <location evidence="2">Nucleus</location>
    </subcellularLocation>
</comment>
<evidence type="ECO:0000256" key="14">
    <source>
        <dbReference type="ARBA" id="ARBA00056505"/>
    </source>
</evidence>
<dbReference type="FunFam" id="3.40.140.10:FF:000076">
    <property type="entry name" value="COP9 signalosome complex subunit 5"/>
    <property type="match status" value="1"/>
</dbReference>
<accession>A0A8B8UMR5</accession>
<keyword evidence="6" id="KW-0963">Cytoplasm</keyword>
<evidence type="ECO:0000256" key="8">
    <source>
        <dbReference type="ARBA" id="ARBA00022723"/>
    </source>
</evidence>
<keyword evidence="10" id="KW-0378">Hydrolase</keyword>
<evidence type="ECO:0000256" key="1">
    <source>
        <dbReference type="ARBA" id="ARBA00001968"/>
    </source>
</evidence>
<dbReference type="RefSeq" id="XP_033765063.1">
    <property type="nucleotide sequence ID" value="XM_033909172.1"/>
</dbReference>
<dbReference type="PROSITE" id="PS50249">
    <property type="entry name" value="MPN"/>
    <property type="match status" value="1"/>
</dbReference>
<dbReference type="GO" id="GO:0046872">
    <property type="term" value="F:metal ion binding"/>
    <property type="evidence" value="ECO:0007669"/>
    <property type="project" value="UniProtKB-KW"/>
</dbReference>
<dbReference type="KEGG" id="spao:SPAR_D00300"/>
<evidence type="ECO:0000256" key="13">
    <source>
        <dbReference type="ARBA" id="ARBA00023242"/>
    </source>
</evidence>
<evidence type="ECO:0000256" key="16">
    <source>
        <dbReference type="SAM" id="MobiDB-lite"/>
    </source>
</evidence>
<keyword evidence="11" id="KW-0862">Zinc</keyword>
<evidence type="ECO:0000256" key="5">
    <source>
        <dbReference type="ARBA" id="ARBA00014880"/>
    </source>
</evidence>
<evidence type="ECO:0000256" key="7">
    <source>
        <dbReference type="ARBA" id="ARBA00022670"/>
    </source>
</evidence>
<keyword evidence="8" id="KW-0479">Metal-binding</keyword>
<dbReference type="SMART" id="SM00232">
    <property type="entry name" value="JAB_MPN"/>
    <property type="match status" value="1"/>
</dbReference>
<reference evidence="18" key="1">
    <citation type="journal article" date="2017" name="Nat. Genet.">
        <title>Contrasting evolutionary genome dynamics between domesticated and wild yeasts.</title>
        <authorList>
            <person name="Yue J.X."/>
            <person name="Li J."/>
            <person name="Aigrain L."/>
            <person name="Hallin J."/>
            <person name="Persson K."/>
            <person name="Oliver K."/>
            <person name="Bergstrom A."/>
            <person name="Coupland P."/>
            <person name="Warringer J."/>
            <person name="Lagomarsino M.C."/>
            <person name="Fischer G."/>
            <person name="Durbin R."/>
            <person name="Liti G."/>
        </authorList>
    </citation>
    <scope>NUCLEOTIDE SEQUENCE</scope>
    <source>
        <strain evidence="18">CBS432</strain>
    </source>
</reference>
<dbReference type="Pfam" id="PF01398">
    <property type="entry name" value="JAB"/>
    <property type="match status" value="1"/>
</dbReference>
<dbReference type="GO" id="GO:0008180">
    <property type="term" value="C:COP9 signalosome"/>
    <property type="evidence" value="ECO:0007669"/>
    <property type="project" value="UniProtKB-KW"/>
</dbReference>
<evidence type="ECO:0000256" key="11">
    <source>
        <dbReference type="ARBA" id="ARBA00022833"/>
    </source>
</evidence>
<dbReference type="InterPro" id="IPR000555">
    <property type="entry name" value="JAMM/MPN+_dom"/>
</dbReference>
<evidence type="ECO:0000259" key="17">
    <source>
        <dbReference type="PROSITE" id="PS50249"/>
    </source>
</evidence>
<organism evidence="18">
    <name type="scientific">Saccharomyces paradoxus</name>
    <name type="common">Yeast</name>
    <name type="synonym">Saccharomyces douglasii</name>
    <dbReference type="NCBI Taxonomy" id="27291"/>
    <lineage>
        <taxon>Eukaryota</taxon>
        <taxon>Fungi</taxon>
        <taxon>Dikarya</taxon>
        <taxon>Ascomycota</taxon>
        <taxon>Saccharomycotina</taxon>
        <taxon>Saccharomycetes</taxon>
        <taxon>Saccharomycetales</taxon>
        <taxon>Saccharomycetaceae</taxon>
        <taxon>Saccharomyces</taxon>
    </lineage>
</organism>
<evidence type="ECO:0000256" key="6">
    <source>
        <dbReference type="ARBA" id="ARBA00022490"/>
    </source>
</evidence>
<dbReference type="PANTHER" id="PTHR10410">
    <property type="entry name" value="EUKARYOTIC TRANSLATION INITIATION FACTOR 3 -RELATED"/>
    <property type="match status" value="1"/>
</dbReference>
<evidence type="ECO:0000256" key="9">
    <source>
        <dbReference type="ARBA" id="ARBA00022790"/>
    </source>
</evidence>
<name>A0A8B8UMR5_SACPA</name>
<dbReference type="OrthoDB" id="605656at2759"/>